<dbReference type="PANTHER" id="PTHR32246:SF15">
    <property type="entry name" value="CALCIUM-DEPENDENT LIPID-BINDING (CALB DOMAIN) FAMILY PROTEIN"/>
    <property type="match status" value="1"/>
</dbReference>
<protein>
    <recommendedName>
        <fullName evidence="2">C2 domain-containing protein</fullName>
    </recommendedName>
</protein>
<evidence type="ECO:0000259" key="2">
    <source>
        <dbReference type="PROSITE" id="PS50004"/>
    </source>
</evidence>
<dbReference type="Gene3D" id="2.60.40.150">
    <property type="entry name" value="C2 domain"/>
    <property type="match status" value="1"/>
</dbReference>
<evidence type="ECO:0000313" key="3">
    <source>
        <dbReference type="EMBL" id="KAJ8766222.1"/>
    </source>
</evidence>
<dbReference type="PROSITE" id="PS50004">
    <property type="entry name" value="C2"/>
    <property type="match status" value="1"/>
</dbReference>
<name>A0AAV8TH66_9ROSI</name>
<dbReference type="AlphaFoldDB" id="A0AAV8TH66"/>
<organism evidence="3 4">
    <name type="scientific">Erythroxylum novogranatense</name>
    <dbReference type="NCBI Taxonomy" id="1862640"/>
    <lineage>
        <taxon>Eukaryota</taxon>
        <taxon>Viridiplantae</taxon>
        <taxon>Streptophyta</taxon>
        <taxon>Embryophyta</taxon>
        <taxon>Tracheophyta</taxon>
        <taxon>Spermatophyta</taxon>
        <taxon>Magnoliopsida</taxon>
        <taxon>eudicotyledons</taxon>
        <taxon>Gunneridae</taxon>
        <taxon>Pentapetalae</taxon>
        <taxon>rosids</taxon>
        <taxon>fabids</taxon>
        <taxon>Malpighiales</taxon>
        <taxon>Erythroxylaceae</taxon>
        <taxon>Erythroxylum</taxon>
    </lineage>
</organism>
<feature type="region of interest" description="Disordered" evidence="1">
    <location>
        <begin position="102"/>
        <end position="132"/>
    </location>
</feature>
<sequence>MAKIWIEVCLLSARGLRRSFSFWKLQWFAVGWVDPKNKYCTDVSGHANPTWKTKFAMLVEDSNLQDTTLHVEVYSREPIFLIERLEGTATITLKEFLPKYGRGASNSKPGSDEGVGSYQLRKRNSTKPQGFVDISVRISEEREETSWHPDNQGEVVLTDPTNRVMWSAEPGSATETEAYPSPVEVLQRGETTKGPRCYQPAAASGGPGYGPQPNPNPPPPPPPPPPNVGYVPTLLPRTTRESNYVNTSASFAPGLATGALAAGAMIFGDDFMSGFDLPTQLRDPALTISTTDPPF</sequence>
<accession>A0AAV8TH66</accession>
<dbReference type="InterPro" id="IPR044750">
    <property type="entry name" value="C2_SRC2/BAP"/>
</dbReference>
<proteinExistence type="predicted"/>
<feature type="region of interest" description="Disordered" evidence="1">
    <location>
        <begin position="189"/>
        <end position="234"/>
    </location>
</feature>
<comment type="caution">
    <text evidence="3">The sequence shown here is derived from an EMBL/GenBank/DDBJ whole genome shotgun (WGS) entry which is preliminary data.</text>
</comment>
<feature type="compositionally biased region" description="Pro residues" evidence="1">
    <location>
        <begin position="210"/>
        <end position="227"/>
    </location>
</feature>
<gene>
    <name evidence="3" type="ORF">K2173_022281</name>
</gene>
<keyword evidence="4" id="KW-1185">Reference proteome</keyword>
<dbReference type="EMBL" id="JAIWQS010000005">
    <property type="protein sequence ID" value="KAJ8766222.1"/>
    <property type="molecule type" value="Genomic_DNA"/>
</dbReference>
<dbReference type="Proteomes" id="UP001159364">
    <property type="component" value="Linkage Group LG05"/>
</dbReference>
<dbReference type="Pfam" id="PF00168">
    <property type="entry name" value="C2"/>
    <property type="match status" value="1"/>
</dbReference>
<dbReference type="GO" id="GO:0006952">
    <property type="term" value="P:defense response"/>
    <property type="evidence" value="ECO:0007669"/>
    <property type="project" value="InterPro"/>
</dbReference>
<evidence type="ECO:0000313" key="4">
    <source>
        <dbReference type="Proteomes" id="UP001159364"/>
    </source>
</evidence>
<dbReference type="SUPFAM" id="SSF49562">
    <property type="entry name" value="C2 domain (Calcium/lipid-binding domain, CaLB)"/>
    <property type="match status" value="1"/>
</dbReference>
<dbReference type="InterPro" id="IPR035892">
    <property type="entry name" value="C2_domain_sf"/>
</dbReference>
<dbReference type="CDD" id="cd04051">
    <property type="entry name" value="C2_SRC2_like"/>
    <property type="match status" value="1"/>
</dbReference>
<reference evidence="3 4" key="1">
    <citation type="submission" date="2021-09" db="EMBL/GenBank/DDBJ databases">
        <title>Genomic insights and catalytic innovation underlie evolution of tropane alkaloids biosynthesis.</title>
        <authorList>
            <person name="Wang Y.-J."/>
            <person name="Tian T."/>
            <person name="Huang J.-P."/>
            <person name="Huang S.-X."/>
        </authorList>
    </citation>
    <scope>NUCLEOTIDE SEQUENCE [LARGE SCALE GENOMIC DNA]</scope>
    <source>
        <strain evidence="3">KIB-2018</strain>
        <tissue evidence="3">Leaf</tissue>
    </source>
</reference>
<dbReference type="PANTHER" id="PTHR32246">
    <property type="entry name" value="INGRESSION PROTEIN FIC1"/>
    <property type="match status" value="1"/>
</dbReference>
<evidence type="ECO:0000256" key="1">
    <source>
        <dbReference type="SAM" id="MobiDB-lite"/>
    </source>
</evidence>
<feature type="domain" description="C2" evidence="2">
    <location>
        <begin position="1"/>
        <end position="108"/>
    </location>
</feature>
<dbReference type="InterPro" id="IPR000008">
    <property type="entry name" value="C2_dom"/>
</dbReference>